<feature type="transmembrane region" description="Helical" evidence="1">
    <location>
        <begin position="62"/>
        <end position="81"/>
    </location>
</feature>
<keyword evidence="1" id="KW-0812">Transmembrane</keyword>
<dbReference type="AlphaFoldDB" id="A0A3B3Z965"/>
<keyword evidence="1" id="KW-1133">Transmembrane helix</keyword>
<reference evidence="2" key="2">
    <citation type="submission" date="2025-09" db="UniProtKB">
        <authorList>
            <consortium name="Ensembl"/>
        </authorList>
    </citation>
    <scope>IDENTIFICATION</scope>
</reference>
<feature type="transmembrane region" description="Helical" evidence="1">
    <location>
        <begin position="30"/>
        <end position="50"/>
    </location>
</feature>
<evidence type="ECO:0000313" key="3">
    <source>
        <dbReference type="Proteomes" id="UP000261520"/>
    </source>
</evidence>
<dbReference type="Proteomes" id="UP000261520">
    <property type="component" value="Unplaced"/>
</dbReference>
<organism evidence="2 3">
    <name type="scientific">Periophthalmus magnuspinnatus</name>
    <dbReference type="NCBI Taxonomy" id="409849"/>
    <lineage>
        <taxon>Eukaryota</taxon>
        <taxon>Metazoa</taxon>
        <taxon>Chordata</taxon>
        <taxon>Craniata</taxon>
        <taxon>Vertebrata</taxon>
        <taxon>Euteleostomi</taxon>
        <taxon>Actinopterygii</taxon>
        <taxon>Neopterygii</taxon>
        <taxon>Teleostei</taxon>
        <taxon>Neoteleostei</taxon>
        <taxon>Acanthomorphata</taxon>
        <taxon>Gobiaria</taxon>
        <taxon>Gobiiformes</taxon>
        <taxon>Gobioidei</taxon>
        <taxon>Gobiidae</taxon>
        <taxon>Oxudercinae</taxon>
        <taxon>Periophthalmus</taxon>
    </lineage>
</organism>
<proteinExistence type="predicted"/>
<keyword evidence="3" id="KW-1185">Reference proteome</keyword>
<reference evidence="2" key="1">
    <citation type="submission" date="2025-08" db="UniProtKB">
        <authorList>
            <consortium name="Ensembl"/>
        </authorList>
    </citation>
    <scope>IDENTIFICATION</scope>
</reference>
<accession>A0A3B3Z965</accession>
<dbReference type="Ensembl" id="ENSPMGT00000001198.1">
    <property type="protein sequence ID" value="ENSPMGP00000001133.1"/>
    <property type="gene ID" value="ENSPMGG00000001022.1"/>
</dbReference>
<sequence>DAIPTVVPSNEPPLNALNASQRETTGQLKLYLKLAMVTYMISWALSCRIRGSRSLERHWRKLWSVSVGFFSMWILSVSLQISRPVRATRTFNGL</sequence>
<evidence type="ECO:0000256" key="1">
    <source>
        <dbReference type="SAM" id="Phobius"/>
    </source>
</evidence>
<keyword evidence="1" id="KW-0472">Membrane</keyword>
<name>A0A3B3Z965_9GOBI</name>
<protein>
    <submittedName>
        <fullName evidence="2">Uncharacterized protein</fullName>
    </submittedName>
</protein>
<evidence type="ECO:0000313" key="2">
    <source>
        <dbReference type="Ensembl" id="ENSPMGP00000001133.1"/>
    </source>
</evidence>